<evidence type="ECO:0000313" key="3">
    <source>
        <dbReference type="EMBL" id="CAA2103545.1"/>
    </source>
</evidence>
<dbReference type="EMBL" id="LR743504">
    <property type="protein sequence ID" value="CAA2103545.1"/>
    <property type="molecule type" value="Genomic_DNA"/>
</dbReference>
<feature type="region of interest" description="Disordered" evidence="1">
    <location>
        <begin position="1"/>
        <end position="20"/>
    </location>
</feature>
<name>A0A679J4V6_9HYPH</name>
<keyword evidence="2" id="KW-0472">Membrane</keyword>
<feature type="compositionally biased region" description="Polar residues" evidence="1">
    <location>
        <begin position="1"/>
        <end position="11"/>
    </location>
</feature>
<keyword evidence="2" id="KW-1133">Transmembrane helix</keyword>
<accession>A0A679J4V6</accession>
<organism evidence="3">
    <name type="scientific">Methylobacterium bullatum</name>
    <dbReference type="NCBI Taxonomy" id="570505"/>
    <lineage>
        <taxon>Bacteria</taxon>
        <taxon>Pseudomonadati</taxon>
        <taxon>Pseudomonadota</taxon>
        <taxon>Alphaproteobacteria</taxon>
        <taxon>Hyphomicrobiales</taxon>
        <taxon>Methylobacteriaceae</taxon>
        <taxon>Methylobacterium</taxon>
    </lineage>
</organism>
<evidence type="ECO:0000256" key="1">
    <source>
        <dbReference type="SAM" id="MobiDB-lite"/>
    </source>
</evidence>
<gene>
    <name evidence="3" type="ORF">MBUL_02249</name>
</gene>
<sequence length="80" mass="8738">MTTCSDANATSFDPYGEPLGEDRITHMVQADRRARNAAIAIFWTLALTLTAGRVYLNDQPLGHTLTLVQAKIAAFVSAMR</sequence>
<keyword evidence="2" id="KW-0812">Transmembrane</keyword>
<feature type="transmembrane region" description="Helical" evidence="2">
    <location>
        <begin position="37"/>
        <end position="56"/>
    </location>
</feature>
<reference evidence="3" key="1">
    <citation type="submission" date="2019-12" db="EMBL/GenBank/DDBJ databases">
        <authorList>
            <person name="Cremers G."/>
        </authorList>
    </citation>
    <scope>NUCLEOTIDE SEQUENCE</scope>
    <source>
        <strain evidence="3">Mbul1</strain>
    </source>
</reference>
<proteinExistence type="predicted"/>
<dbReference type="AlphaFoldDB" id="A0A679J4V6"/>
<evidence type="ECO:0000256" key="2">
    <source>
        <dbReference type="SAM" id="Phobius"/>
    </source>
</evidence>
<protein>
    <submittedName>
        <fullName evidence="3">Uncharacterized protein</fullName>
    </submittedName>
</protein>